<name>A0A8H7C8H8_AGABI</name>
<proteinExistence type="predicted"/>
<dbReference type="AlphaFoldDB" id="A0A8H7C8H8"/>
<dbReference type="Proteomes" id="UP000629468">
    <property type="component" value="Unassembled WGS sequence"/>
</dbReference>
<dbReference type="EMBL" id="JABXXO010000010">
    <property type="protein sequence ID" value="KAF7768418.1"/>
    <property type="molecule type" value="Genomic_DNA"/>
</dbReference>
<sequence length="413" mass="46242">MLRPAARASERSSVGYARVSMGPTLEVCQAIVSKVGNRSDLASLCRVSKGFHTFAERGLYNTLHMRDIQGTLQLCKSLANNHRIALLVDALTLYAAVTEEESEESSDFEGEEESCHELPDEYWSSVAGALAQATNLRYLNMHITNNTSANVAWTLDNCTFQLQGFHCDLSWNDHLVSFLNRQRKLSDLYLLDYSDVGDPLAPTSSPSTTVTTQALSTSSLPLDPTAFPHLSILECTFSEAALAMIPQRPVTRLKTCFSRTRLEEKKEEATILLSKVRQSTRYIRSLDIGDSEYTTAFSMELLSLITSSPATSSELRYLGTLFLPISGTQRLQFYGLLMRLPRIRCVEVEISDWTPPPSSPPAFRALASEMRLYTPSVTRIVFVQNFERTIVTVVDGVCKMDRDTNYKALWRET</sequence>
<evidence type="ECO:0000313" key="1">
    <source>
        <dbReference type="EMBL" id="KAF7768418.1"/>
    </source>
</evidence>
<accession>A0A8H7C8H8</accession>
<gene>
    <name evidence="1" type="ORF">Agabi119p4_7661</name>
</gene>
<comment type="caution">
    <text evidence="1">The sequence shown here is derived from an EMBL/GenBank/DDBJ whole genome shotgun (WGS) entry which is preliminary data.</text>
</comment>
<evidence type="ECO:0000313" key="2">
    <source>
        <dbReference type="Proteomes" id="UP000629468"/>
    </source>
</evidence>
<protein>
    <submittedName>
        <fullName evidence="1">Uncharacterized protein</fullName>
    </submittedName>
</protein>
<organism evidence="1 2">
    <name type="scientific">Agaricus bisporus var. burnettii</name>
    <dbReference type="NCBI Taxonomy" id="192524"/>
    <lineage>
        <taxon>Eukaryota</taxon>
        <taxon>Fungi</taxon>
        <taxon>Dikarya</taxon>
        <taxon>Basidiomycota</taxon>
        <taxon>Agaricomycotina</taxon>
        <taxon>Agaricomycetes</taxon>
        <taxon>Agaricomycetidae</taxon>
        <taxon>Agaricales</taxon>
        <taxon>Agaricineae</taxon>
        <taxon>Agaricaceae</taxon>
        <taxon>Agaricus</taxon>
    </lineage>
</organism>
<reference evidence="1 2" key="1">
    <citation type="journal article" name="Sci. Rep.">
        <title>Telomere-to-telomere assembled and centromere annotated genomes of the two main subspecies of the button mushroom Agaricus bisporus reveal especially polymorphic chromosome ends.</title>
        <authorList>
            <person name="Sonnenberg A.S.M."/>
            <person name="Sedaghat-Telgerd N."/>
            <person name="Lavrijssen B."/>
            <person name="Ohm R.A."/>
            <person name="Hendrickx P.M."/>
            <person name="Scholtmeijer K."/>
            <person name="Baars J.J.P."/>
            <person name="van Peer A."/>
        </authorList>
    </citation>
    <scope>NUCLEOTIDE SEQUENCE [LARGE SCALE GENOMIC DNA]</scope>
    <source>
        <strain evidence="1 2">H119_p4</strain>
    </source>
</reference>